<keyword evidence="3 5" id="KW-1133">Transmembrane helix</keyword>
<dbReference type="Pfam" id="PF13519">
    <property type="entry name" value="VWA_2"/>
    <property type="match status" value="1"/>
</dbReference>
<dbReference type="InterPro" id="IPR024163">
    <property type="entry name" value="Aerotolerance_reg_N"/>
</dbReference>
<evidence type="ECO:0000256" key="4">
    <source>
        <dbReference type="ARBA" id="ARBA00023136"/>
    </source>
</evidence>
<feature type="domain" description="VWFA" evidence="6">
    <location>
        <begin position="91"/>
        <end position="270"/>
    </location>
</feature>
<keyword evidence="4 5" id="KW-0472">Membrane</keyword>
<name>A0A0F9Y255_9ZZZZ</name>
<proteinExistence type="predicted"/>
<dbReference type="Gene3D" id="3.40.50.410">
    <property type="entry name" value="von Willebrand factor, type A domain"/>
    <property type="match status" value="1"/>
</dbReference>
<gene>
    <name evidence="7" type="ORF">LCGC14_0069940</name>
</gene>
<feature type="transmembrane region" description="Helical" evidence="5">
    <location>
        <begin position="6"/>
        <end position="29"/>
    </location>
</feature>
<dbReference type="EMBL" id="LAZR01000017">
    <property type="protein sequence ID" value="KKO05982.1"/>
    <property type="molecule type" value="Genomic_DNA"/>
</dbReference>
<dbReference type="PANTHER" id="PTHR22550:SF5">
    <property type="entry name" value="LEUCINE ZIPPER PROTEIN 4"/>
    <property type="match status" value="1"/>
</dbReference>
<dbReference type="InterPro" id="IPR002035">
    <property type="entry name" value="VWF_A"/>
</dbReference>
<dbReference type="SUPFAM" id="SSF53300">
    <property type="entry name" value="vWA-like"/>
    <property type="match status" value="1"/>
</dbReference>
<evidence type="ECO:0000256" key="2">
    <source>
        <dbReference type="ARBA" id="ARBA00022692"/>
    </source>
</evidence>
<evidence type="ECO:0000256" key="5">
    <source>
        <dbReference type="SAM" id="Phobius"/>
    </source>
</evidence>
<feature type="transmembrane region" description="Helical" evidence="5">
    <location>
        <begin position="311"/>
        <end position="329"/>
    </location>
</feature>
<dbReference type="PROSITE" id="PS50234">
    <property type="entry name" value="VWFA"/>
    <property type="match status" value="1"/>
</dbReference>
<dbReference type="InterPro" id="IPR036465">
    <property type="entry name" value="vWFA_dom_sf"/>
</dbReference>
<feature type="transmembrane region" description="Helical" evidence="5">
    <location>
        <begin position="55"/>
        <end position="74"/>
    </location>
</feature>
<dbReference type="Pfam" id="PF07584">
    <property type="entry name" value="BatA"/>
    <property type="match status" value="1"/>
</dbReference>
<evidence type="ECO:0000256" key="3">
    <source>
        <dbReference type="ARBA" id="ARBA00022989"/>
    </source>
</evidence>
<accession>A0A0F9Y255</accession>
<dbReference type="AlphaFoldDB" id="A0A0F9Y255"/>
<evidence type="ECO:0000259" key="6">
    <source>
        <dbReference type="PROSITE" id="PS50234"/>
    </source>
</evidence>
<evidence type="ECO:0000256" key="1">
    <source>
        <dbReference type="ARBA" id="ARBA00022475"/>
    </source>
</evidence>
<dbReference type="InterPro" id="IPR050768">
    <property type="entry name" value="UPF0353/GerABKA_families"/>
</dbReference>
<dbReference type="SMART" id="SM00327">
    <property type="entry name" value="VWA"/>
    <property type="match status" value="1"/>
</dbReference>
<comment type="caution">
    <text evidence="7">The sequence shown here is derived from an EMBL/GenBank/DDBJ whole genome shotgun (WGS) entry which is preliminary data.</text>
</comment>
<sequence>MIQYDETLYFYLLIIIPVIVVLYLLVLVWKKRTQKKFADTDLLKRLTPNRSYNKAGIKLVVFILALALLIIGLVNPKIGTKLETVKREGVDIVFAVDVSKSMLAEDIAPNRLEKAKRLVSEIINQLASDRIGIIAYAGQAYPQLPITTDYGAAKMFLQGMNTDMLTSQGTAIDQAIELATTFYDDAEQTNRVLFIISDGEDHSEGSTLDAVEDAVDEGIIIYTIGVGKEKGAPIPIKRNGILESLKKDSQGETVITKLNESVLVDIANEGEGQYIDGSNTDVAVEFIKEELLKMDKKEFEAKQFAEYKDQFQWFIGGALLLLFLDIFILDRKTSWLKKLNLFNEKRNE</sequence>
<dbReference type="PANTHER" id="PTHR22550">
    <property type="entry name" value="SPORE GERMINATION PROTEIN"/>
    <property type="match status" value="1"/>
</dbReference>
<protein>
    <recommendedName>
        <fullName evidence="6">VWFA domain-containing protein</fullName>
    </recommendedName>
</protein>
<evidence type="ECO:0000313" key="7">
    <source>
        <dbReference type="EMBL" id="KKO05982.1"/>
    </source>
</evidence>
<reference evidence="7" key="1">
    <citation type="journal article" date="2015" name="Nature">
        <title>Complex archaea that bridge the gap between prokaryotes and eukaryotes.</title>
        <authorList>
            <person name="Spang A."/>
            <person name="Saw J.H."/>
            <person name="Jorgensen S.L."/>
            <person name="Zaremba-Niedzwiedzka K."/>
            <person name="Martijn J."/>
            <person name="Lind A.E."/>
            <person name="van Eijk R."/>
            <person name="Schleper C."/>
            <person name="Guy L."/>
            <person name="Ettema T.J."/>
        </authorList>
    </citation>
    <scope>NUCLEOTIDE SEQUENCE</scope>
</reference>
<keyword evidence="2 5" id="KW-0812">Transmembrane</keyword>
<keyword evidence="1" id="KW-1003">Cell membrane</keyword>
<organism evidence="7">
    <name type="scientific">marine sediment metagenome</name>
    <dbReference type="NCBI Taxonomy" id="412755"/>
    <lineage>
        <taxon>unclassified sequences</taxon>
        <taxon>metagenomes</taxon>
        <taxon>ecological metagenomes</taxon>
    </lineage>
</organism>